<name>A0A383EVH2_9ZZZZ</name>
<dbReference type="Gene3D" id="2.60.120.620">
    <property type="entry name" value="q2cbj1_9rhob like domain"/>
    <property type="match status" value="1"/>
</dbReference>
<accession>A0A383EVH2</accession>
<dbReference type="SUPFAM" id="SSF51197">
    <property type="entry name" value="Clavaminate synthase-like"/>
    <property type="match status" value="1"/>
</dbReference>
<evidence type="ECO:0008006" key="2">
    <source>
        <dbReference type="Google" id="ProtNLM"/>
    </source>
</evidence>
<proteinExistence type="predicted"/>
<gene>
    <name evidence="1" type="ORF">METZ01_LOCUS513144</name>
</gene>
<organism evidence="1">
    <name type="scientific">marine metagenome</name>
    <dbReference type="NCBI Taxonomy" id="408172"/>
    <lineage>
        <taxon>unclassified sequences</taxon>
        <taxon>metagenomes</taxon>
        <taxon>ecological metagenomes</taxon>
    </lineage>
</organism>
<sequence length="141" mass="16100">YCLTDFSKPNSGITLLVAGSHRLTNPLHFDRQDLQQPEADIYPDKVVELSLHPGDAYLFSTLIYHTPAVNFTNSVAKVLMANYAYRWWGEPVYQTTDEVFDKVDEVGTQLLGKRISGNLPLTEWAKEHDILSNEPQMRIYV</sequence>
<feature type="non-terminal residue" evidence="1">
    <location>
        <position position="1"/>
    </location>
</feature>
<dbReference type="EMBL" id="UINC01228815">
    <property type="protein sequence ID" value="SVE60290.1"/>
    <property type="molecule type" value="Genomic_DNA"/>
</dbReference>
<protein>
    <recommendedName>
        <fullName evidence="2">Phytanoyl-CoA dioxygenase</fullName>
    </recommendedName>
</protein>
<evidence type="ECO:0000313" key="1">
    <source>
        <dbReference type="EMBL" id="SVE60290.1"/>
    </source>
</evidence>
<reference evidence="1" key="1">
    <citation type="submission" date="2018-05" db="EMBL/GenBank/DDBJ databases">
        <authorList>
            <person name="Lanie J.A."/>
            <person name="Ng W.-L."/>
            <person name="Kazmierczak K.M."/>
            <person name="Andrzejewski T.M."/>
            <person name="Davidsen T.M."/>
            <person name="Wayne K.J."/>
            <person name="Tettelin H."/>
            <person name="Glass J.I."/>
            <person name="Rusch D."/>
            <person name="Podicherti R."/>
            <person name="Tsui H.-C.T."/>
            <person name="Winkler M.E."/>
        </authorList>
    </citation>
    <scope>NUCLEOTIDE SEQUENCE</scope>
</reference>
<dbReference type="AlphaFoldDB" id="A0A383EVH2"/>